<dbReference type="eggNOG" id="ENOG502ZEW5">
    <property type="taxonomic scope" value="Bacteria"/>
</dbReference>
<dbReference type="Proteomes" id="UP000006362">
    <property type="component" value="Chromosome"/>
</dbReference>
<name>E8T6D5_THEA1</name>
<dbReference type="RefSeq" id="WP_013537505.1">
    <property type="nucleotide sequence ID" value="NC_014926.1"/>
</dbReference>
<feature type="signal peptide" evidence="2">
    <location>
        <begin position="1"/>
        <end position="22"/>
    </location>
</feature>
<gene>
    <name evidence="3" type="ordered locus">Theam_0752</name>
</gene>
<sequence>MKRLILGTLALCFAAAPVAAKADICACKPEAASKKEPLPVKVKRLKEENVRLQQKLAECKVEKDAVRAQIAQLQRQISQLEDEKVQLENRLRVLPSKEELEAQIEELQSKLGR</sequence>
<keyword evidence="2" id="KW-0732">Signal</keyword>
<dbReference type="STRING" id="648996.Theam_0752"/>
<accession>E8T6D5</accession>
<feature type="chain" id="PRO_5003227427" evidence="2">
    <location>
        <begin position="23"/>
        <end position="113"/>
    </location>
</feature>
<protein>
    <submittedName>
        <fullName evidence="3">Uncharacterized protein</fullName>
    </submittedName>
</protein>
<dbReference type="AlphaFoldDB" id="E8T6D5"/>
<evidence type="ECO:0000256" key="2">
    <source>
        <dbReference type="SAM" id="SignalP"/>
    </source>
</evidence>
<keyword evidence="1" id="KW-0175">Coiled coil</keyword>
<feature type="coiled-coil region" evidence="1">
    <location>
        <begin position="42"/>
        <end position="97"/>
    </location>
</feature>
<proteinExistence type="predicted"/>
<evidence type="ECO:0000313" key="3">
    <source>
        <dbReference type="EMBL" id="ADU96719.1"/>
    </source>
</evidence>
<evidence type="ECO:0000313" key="4">
    <source>
        <dbReference type="Proteomes" id="UP000006362"/>
    </source>
</evidence>
<evidence type="ECO:0000256" key="1">
    <source>
        <dbReference type="SAM" id="Coils"/>
    </source>
</evidence>
<reference evidence="3" key="1">
    <citation type="submission" date="2011-01" db="EMBL/GenBank/DDBJ databases">
        <title>Complete sequence of chromosome of Thermovibrio ammonificans HB-1.</title>
        <authorList>
            <consortium name="US DOE Joint Genome Institute"/>
            <person name="Lucas S."/>
            <person name="Copeland A."/>
            <person name="Lapidus A."/>
            <person name="Cheng J.-F."/>
            <person name="Goodwin L."/>
            <person name="Pitluck S."/>
            <person name="Davenport K."/>
            <person name="Detter J.C."/>
            <person name="Han C."/>
            <person name="Tapia R."/>
            <person name="Land M."/>
            <person name="Hauser L."/>
            <person name="Kyrpides N."/>
            <person name="Ivanova N."/>
            <person name="Ovchinnikova G."/>
            <person name="Vetriani C."/>
            <person name="Woyke T."/>
        </authorList>
    </citation>
    <scope>NUCLEOTIDE SEQUENCE [LARGE SCALE GENOMIC DNA]</scope>
    <source>
        <strain evidence="3">HB-1</strain>
    </source>
</reference>
<dbReference type="KEGG" id="tam:Theam_0752"/>
<organism evidence="3 4">
    <name type="scientific">Thermovibrio ammonificans (strain DSM 15698 / JCM 12110 / HB-1)</name>
    <dbReference type="NCBI Taxonomy" id="648996"/>
    <lineage>
        <taxon>Bacteria</taxon>
        <taxon>Pseudomonadati</taxon>
        <taxon>Aquificota</taxon>
        <taxon>Aquificia</taxon>
        <taxon>Desulfurobacteriales</taxon>
        <taxon>Desulfurobacteriaceae</taxon>
        <taxon>Thermovibrio</taxon>
    </lineage>
</organism>
<dbReference type="Gene3D" id="6.10.280.220">
    <property type="match status" value="1"/>
</dbReference>
<dbReference type="EMBL" id="CP002444">
    <property type="protein sequence ID" value="ADU96719.1"/>
    <property type="molecule type" value="Genomic_DNA"/>
</dbReference>
<dbReference type="HOGENOM" id="CLU_2132334_0_0_0"/>
<keyword evidence="4" id="KW-1185">Reference proteome</keyword>